<evidence type="ECO:0000313" key="8">
    <source>
        <dbReference type="Proteomes" id="UP001317963"/>
    </source>
</evidence>
<evidence type="ECO:0000256" key="2">
    <source>
        <dbReference type="ARBA" id="ARBA00012137"/>
    </source>
</evidence>
<comment type="pathway">
    <text evidence="1">Pyrimidine metabolism; UMP biosynthesis via salvage pathway; UMP from uridine: step 1/1.</text>
</comment>
<dbReference type="Proteomes" id="UP001317963">
    <property type="component" value="Chromosome"/>
</dbReference>
<evidence type="ECO:0000256" key="5">
    <source>
        <dbReference type="ARBA" id="ARBA00022777"/>
    </source>
</evidence>
<dbReference type="EC" id="2.7.1.48" evidence="2"/>
<dbReference type="NCBIfam" id="NF004018">
    <property type="entry name" value="PRK05480.1"/>
    <property type="match status" value="1"/>
</dbReference>
<dbReference type="Pfam" id="PF00485">
    <property type="entry name" value="PRK"/>
    <property type="match status" value="1"/>
</dbReference>
<sequence>MTKLIAVVGASGSGKSSVVARLTAGREGRISVVHADSYYRDLSHLTFEERDRVNYDHPDAIEFERLCKDLRSLKAGQRIEAPVYDFSVHNRAAETQGIDATDVVIVEGILVLADPITVELIDKIVFIETSLATCLKRRIERDRTERGRSERSVRDFWETRAAPMFLQYVAPWRDRADLVLSGERDLSAAHEQLSAWLLADTSQ</sequence>
<dbReference type="GO" id="GO:0004849">
    <property type="term" value="F:uridine kinase activity"/>
    <property type="evidence" value="ECO:0007669"/>
    <property type="project" value="UniProtKB-EC"/>
</dbReference>
<keyword evidence="8" id="KW-1185">Reference proteome</keyword>
<gene>
    <name evidence="7" type="ORF">E0F26_09945</name>
</gene>
<protein>
    <recommendedName>
        <fullName evidence="2">uridine/cytidine kinase</fullName>
        <ecNumber evidence="2">2.7.1.48</ecNumber>
    </recommendedName>
</protein>
<organism evidence="7 8">
    <name type="scientific">Candidatus Paraluminiphilus aquimaris</name>
    <dbReference type="NCBI Taxonomy" id="2518994"/>
    <lineage>
        <taxon>Bacteria</taxon>
        <taxon>Pseudomonadati</taxon>
        <taxon>Pseudomonadota</taxon>
        <taxon>Gammaproteobacteria</taxon>
        <taxon>Cellvibrionales</taxon>
        <taxon>Halieaceae</taxon>
        <taxon>Candidatus Paraluminiphilus</taxon>
    </lineage>
</organism>
<dbReference type="Gene3D" id="3.40.50.300">
    <property type="entry name" value="P-loop containing nucleotide triphosphate hydrolases"/>
    <property type="match status" value="1"/>
</dbReference>
<name>A0ABY6Q810_9GAMM</name>
<evidence type="ECO:0000256" key="4">
    <source>
        <dbReference type="ARBA" id="ARBA00022741"/>
    </source>
</evidence>
<evidence type="ECO:0000313" key="7">
    <source>
        <dbReference type="EMBL" id="UZP75038.1"/>
    </source>
</evidence>
<dbReference type="InterPro" id="IPR000764">
    <property type="entry name" value="Uridine_kinase-like"/>
</dbReference>
<evidence type="ECO:0000256" key="1">
    <source>
        <dbReference type="ARBA" id="ARBA00004690"/>
    </source>
</evidence>
<evidence type="ECO:0000256" key="3">
    <source>
        <dbReference type="ARBA" id="ARBA00022679"/>
    </source>
</evidence>
<dbReference type="InterPro" id="IPR006083">
    <property type="entry name" value="PRK/URK"/>
</dbReference>
<dbReference type="InterPro" id="IPR027417">
    <property type="entry name" value="P-loop_NTPase"/>
</dbReference>
<dbReference type="CDD" id="cd02023">
    <property type="entry name" value="UMPK"/>
    <property type="match status" value="1"/>
</dbReference>
<evidence type="ECO:0000259" key="6">
    <source>
        <dbReference type="Pfam" id="PF00485"/>
    </source>
</evidence>
<feature type="domain" description="Phosphoribulokinase/uridine kinase" evidence="6">
    <location>
        <begin position="4"/>
        <end position="180"/>
    </location>
</feature>
<keyword evidence="3 7" id="KW-0808">Transferase</keyword>
<proteinExistence type="predicted"/>
<keyword evidence="5 7" id="KW-0418">Kinase</keyword>
<dbReference type="SUPFAM" id="SSF52540">
    <property type="entry name" value="P-loop containing nucleoside triphosphate hydrolases"/>
    <property type="match status" value="1"/>
</dbReference>
<dbReference type="PRINTS" id="PR00988">
    <property type="entry name" value="URIDINKINASE"/>
</dbReference>
<dbReference type="RefSeq" id="WP_279241505.1">
    <property type="nucleotide sequence ID" value="NZ_CP036501.1"/>
</dbReference>
<dbReference type="PANTHER" id="PTHR10285">
    <property type="entry name" value="URIDINE KINASE"/>
    <property type="match status" value="1"/>
</dbReference>
<accession>A0ABY6Q810</accession>
<reference evidence="7 8" key="1">
    <citation type="submission" date="2019-02" db="EMBL/GenBank/DDBJ databases">
        <title>Halieaceae_genomes.</title>
        <authorList>
            <person name="Li S.-H."/>
        </authorList>
    </citation>
    <scope>NUCLEOTIDE SEQUENCE [LARGE SCALE GENOMIC DNA]</scope>
    <source>
        <strain evidence="7 8">JH123</strain>
    </source>
</reference>
<dbReference type="EMBL" id="CP036501">
    <property type="protein sequence ID" value="UZP75038.1"/>
    <property type="molecule type" value="Genomic_DNA"/>
</dbReference>
<keyword evidence="4" id="KW-0547">Nucleotide-binding</keyword>